<feature type="region of interest" description="Disordered" evidence="1">
    <location>
        <begin position="151"/>
        <end position="172"/>
    </location>
</feature>
<feature type="compositionally biased region" description="Basic and acidic residues" evidence="1">
    <location>
        <begin position="218"/>
        <end position="230"/>
    </location>
</feature>
<evidence type="ECO:0000313" key="4">
    <source>
        <dbReference type="Proteomes" id="UP000245383"/>
    </source>
</evidence>
<evidence type="ECO:0000259" key="2">
    <source>
        <dbReference type="Pfam" id="PF09103"/>
    </source>
</evidence>
<organism evidence="3 4">
    <name type="scientific">Smittium simulii</name>
    <dbReference type="NCBI Taxonomy" id="133385"/>
    <lineage>
        <taxon>Eukaryota</taxon>
        <taxon>Fungi</taxon>
        <taxon>Fungi incertae sedis</taxon>
        <taxon>Zoopagomycota</taxon>
        <taxon>Kickxellomycotina</taxon>
        <taxon>Harpellomycetes</taxon>
        <taxon>Harpellales</taxon>
        <taxon>Legeriomycetaceae</taxon>
        <taxon>Smittium</taxon>
    </lineage>
</organism>
<dbReference type="PANTHER" id="PTHR11289:SF0">
    <property type="entry name" value="BREAST CANCER TYPE 2 SUSCEPTIBILITY PROTEIN"/>
    <property type="match status" value="1"/>
</dbReference>
<dbReference type="InterPro" id="IPR015525">
    <property type="entry name" value="BRCA2"/>
</dbReference>
<gene>
    <name evidence="3" type="ORF">BB561_005200</name>
</gene>
<feature type="region of interest" description="Disordered" evidence="1">
    <location>
        <begin position="216"/>
        <end position="245"/>
    </location>
</feature>
<dbReference type="Proteomes" id="UP000245383">
    <property type="component" value="Unassembled WGS sequence"/>
</dbReference>
<dbReference type="GO" id="GO:0000724">
    <property type="term" value="P:double-strand break repair via homologous recombination"/>
    <property type="evidence" value="ECO:0007669"/>
    <property type="project" value="InterPro"/>
</dbReference>
<comment type="caution">
    <text evidence="3">The sequence shown here is derived from an EMBL/GenBank/DDBJ whole genome shotgun (WGS) entry which is preliminary data.</text>
</comment>
<feature type="domain" description="BRCA2 OB1" evidence="2">
    <location>
        <begin position="1213"/>
        <end position="1327"/>
    </location>
</feature>
<dbReference type="STRING" id="133385.A0A2T9YBH0"/>
<accession>A0A2T9YBH0</accession>
<dbReference type="InterPro" id="IPR036315">
    <property type="entry name" value="BRCA2_hlx_sf"/>
</dbReference>
<dbReference type="SUPFAM" id="SSF50249">
    <property type="entry name" value="Nucleic acid-binding proteins"/>
    <property type="match status" value="1"/>
</dbReference>
<dbReference type="InterPro" id="IPR012340">
    <property type="entry name" value="NA-bd_OB-fold"/>
</dbReference>
<proteinExistence type="predicted"/>
<dbReference type="InterPro" id="IPR015187">
    <property type="entry name" value="BRCA2_OB_1"/>
</dbReference>
<evidence type="ECO:0000313" key="3">
    <source>
        <dbReference type="EMBL" id="PVU89671.1"/>
    </source>
</evidence>
<dbReference type="SUPFAM" id="SSF81872">
    <property type="entry name" value="BRCA2 helical domain"/>
    <property type="match status" value="1"/>
</dbReference>
<dbReference type="GO" id="GO:0006355">
    <property type="term" value="P:regulation of DNA-templated transcription"/>
    <property type="evidence" value="ECO:0007669"/>
    <property type="project" value="TreeGrafter"/>
</dbReference>
<protein>
    <recommendedName>
        <fullName evidence="2">BRCA2 OB1 domain-containing protein</fullName>
    </recommendedName>
</protein>
<dbReference type="OrthoDB" id="21095at2759"/>
<feature type="compositionally biased region" description="Basic and acidic residues" evidence="1">
    <location>
        <begin position="834"/>
        <end position="845"/>
    </location>
</feature>
<feature type="region of interest" description="Disordered" evidence="1">
    <location>
        <begin position="641"/>
        <end position="668"/>
    </location>
</feature>
<reference evidence="3 4" key="1">
    <citation type="journal article" date="2018" name="MBio">
        <title>Comparative Genomics Reveals the Core Gene Toolbox for the Fungus-Insect Symbiosis.</title>
        <authorList>
            <person name="Wang Y."/>
            <person name="Stata M."/>
            <person name="Wang W."/>
            <person name="Stajich J.E."/>
            <person name="White M.M."/>
            <person name="Moncalvo J.M."/>
        </authorList>
    </citation>
    <scope>NUCLEOTIDE SEQUENCE [LARGE SCALE GENOMIC DNA]</scope>
    <source>
        <strain evidence="3 4">SWE-8-4</strain>
    </source>
</reference>
<feature type="region of interest" description="Disordered" evidence="1">
    <location>
        <begin position="815"/>
        <end position="863"/>
    </location>
</feature>
<feature type="compositionally biased region" description="Polar residues" evidence="1">
    <location>
        <begin position="815"/>
        <end position="831"/>
    </location>
</feature>
<name>A0A2T9YBH0_9FUNG</name>
<keyword evidence="4" id="KW-1185">Reference proteome</keyword>
<dbReference type="Gene3D" id="2.40.50.140">
    <property type="entry name" value="Nucleic acid-binding proteins"/>
    <property type="match status" value="2"/>
</dbReference>
<feature type="region of interest" description="Disordered" evidence="1">
    <location>
        <begin position="697"/>
        <end position="719"/>
    </location>
</feature>
<dbReference type="PANTHER" id="PTHR11289">
    <property type="entry name" value="BREAST CANCER TYPE 2 SUSCEPTIBILITY PROTEIN BRCA2"/>
    <property type="match status" value="1"/>
</dbReference>
<dbReference type="EMBL" id="MBFR01000303">
    <property type="protein sequence ID" value="PVU89671.1"/>
    <property type="molecule type" value="Genomic_DNA"/>
</dbReference>
<feature type="compositionally biased region" description="Polar residues" evidence="1">
    <location>
        <begin position="697"/>
        <end position="710"/>
    </location>
</feature>
<dbReference type="Pfam" id="PF09103">
    <property type="entry name" value="BRCA-2_OB1"/>
    <property type="match status" value="1"/>
</dbReference>
<sequence length="1700" mass="192996">MTDSKFTVNGFGKNGEIIQITSYSSSISNSQPTNSIHMYQDIYKKFKASKLQDNTQKLNPHTTPTILKTKSLDFTIQKSLSVNSEKKLFQSFPEEKDQLKENKNILGINEFSCEANIESDIGLAETDLQIIDSMYWDDFVEDIKDPVKSWDEVEEKNTQPESSSSIPGLESKDDNYNSIKVSEVLHFSNSIKKKLSTPEIASRLLLKPKMCNNMQNHQAERSHTLKKESNANKSTPNLNSNCTDNESNINTQSLLKKHNSDLGYMLTPKPALIVSKNFKNHLELPTDILSTDEPTASTPNVFITSPDFGSEYKKQINSESFLANYSPTAKFSKRYIFSDLKSCSSKAYQSSEGESMLANTPHKILKPPSIDGCVKASQKSQKNILSSPNFDLFESNQVTINDNSFCAKNYVTNFDKNTFKIDHNVNVLLSDRLKNSKITSLNPNPVYFKPNSLIKTNNERKPQEDFLVAPSTAINNEISLIEFQSQELDFNSSQSEKNIVDFGFKIPSAQNLNSNILYNTSSMHKETENLSISNEHFVPNQGSLLKKSNLDFDNQLGFDNTKINPVSRPGQLPGFIKSSGVELKFKSLDRFINQSDTSSNNLIDTEIVKKMEEDDKLFESILSRSKNVSIKEFKTPFKKPIHHSSKKINNQTNDLNEKGDSTYINRNSNDSEDLFEEVLKKSKLNYSSKTVSTFKTPFKNSHKTNGSNMEKNTSFNTNNKSSYEKNSLNPISINADSDINYQNKKILPNNSNLANSKSFVHTDSLTDMLETEADKILSKYGGLEKASISATKTTSINIIKDDLLLEKNKTNSEKITQSNNTVCQSSNTALETPTKPESKKRKDNDGFNINSGRTDAINPHQDVNRKTSLNSFDFNKKLLKHSGGFNQLSNNCNSSHLSFDQLKNDKSNDKCDLKLNQNSSEINLNLNKGLEPFQKDHKTKNFSSKTVPVNSFDNHQINSFNENNIHNVPRIDIFSIQNEKKPIDENIGKNKAQDNLLFTPISKSSKVPERKLIHSQGLRRPNSLKANKVSIFKSPVPINQHKVIFKSPAFVNKPKTELIINRSSDINSKDNPSLNREHTNEKSNKRLTLKQFFFWAQKYKYNDKFVSSEDVKYMSFEKAKNYKFSSSIEDQSRWGSEEALNQLKSSQIDIKVSSLSESELKVWISNHFQQIVWYLGAFSRFFPQFEYHFWKSEAVNTRLINRFKKEFYEVHRSSIRKILEKDSSSKSLIVLCVASILTPKLILLTDGWYSIRGQVDSVLSSAINRGRLKVGAKLVITGANLIMPSGTNEGISPWQIIDPISELSPTLIINSNSVRTCAWYHKLGFQKKHFNLSYSIHTLNPSGGPAYGELDIVVCRRYPIRYIESLPNNTRITRSSAEESRVGAEHNLKETTYAQDLYRNFDDSCFGKAKIKIQSINFSELDDKSGDEIFDLYRSCNDQQAFYSMLTPELRNSLQDHISLSRSENNENIKTKLLEIIPQRKVSSFFQILVDDFSVSPKDNKKKYSRIVMSLWNVDMSIWEQFTEGSRDVDIFAKVTTCQPTSHLGQDVTMLVLSLPSEEDKLKFSSAANYIGSNGVSEMRYNPPKTNSMNNISNTVDKNFSDLSNLSALYNSGADKGLEIYEKMNTRINHGLHDDKVNFKAFFSVSTFGNLNIKEGSVIYIKDLYLNYYDHMDGLYTAISRDYTDLVILYTPALLKKTIF</sequence>
<evidence type="ECO:0000256" key="1">
    <source>
        <dbReference type="SAM" id="MobiDB-lite"/>
    </source>
</evidence>
<feature type="compositionally biased region" description="Polar residues" evidence="1">
    <location>
        <begin position="231"/>
        <end position="245"/>
    </location>
</feature>